<sequence>MRALEISSPRCVARLMWPRYRGAASSLGVAAVLLEAPKSQATPRKTLQDDPVFQRKAYQNNIEEDAECSRSPEWGPFRVQLLETAEDMRVELAYEKMMEWGLENVTKVDEQSKICLLGLGPPPTPPEAFLAFLTSWPVRVVAFAGAGRLLFSEKAEEFFSMFMMHFFQSLQELAPYLAGLALAFLIVWFLVIREWGKVTLDRNQKEQDTNMKRIDAEVKMQEARSQAAVAERATEESKRERMKMEQRMERDRQAERDREREARQAELEESKAEREERKAEREERQAERDRQSSKSNDKVCMQYYFAHMLLHEVGSVEAAAEAFRMMDEHSGALHPDLFDKAAGYGKTWPVTADMLDSLRRALLRASVGGGRGGPDRRRRFKSAFGLHDEDWAKVWGAWQPGGAGPAPGSRLEEPFGAAMPGAPRPSFRVYVYDPDTLPALRTLTRGGSFCKHNQWGMEVALHDWFLACPCRTDNPKEADFFFVPHYTSCLINHADTFEGCDTKQLCGPTTQLFEEVLSSSGSYLQMEGGQNHLFVWGSGMGADGPFSTWRKWVPNAIFMMTETELWNPYKDVVEPSFTRYKDILVPGRLTVDDMISLGKLARPMDERDNLGHFIGWPRPPHPSVLPPETCQDSSCSLNVRSVLLALKEKEPLFHVDVDVPYVESFIGLTSSLFCFVPRGKSAWSSRFFQTFFAGCIPVLLNDRYDPPFGEFVDLPSAVIKWPMTQVPALVDYLKQLAFEDAERMSHLLEAGKALKCWYAWPPSWIEWSWLELNKSKFNATCEVAPAAGFIGVRINQARFFLLAEDARRVAWRLQEGTRVSIHSSASCLDDDFIVDAEAVPWVDRDDPIQHSSLDIFIDPARSLARLSRQKSGYVCIGGMLPKMQPAPQKSCLCELELSLQTRGNWFLLYITRPLHRFTSVAEVLVALERRCPAAWIPDTLALVLVTLVLGWLVVVVESCWAAWREPREEPCEQGSQNEDVAVVVSASISTLKSGFTSALGFVAAIISIQTLAVAKVVTSSTPEELVWLLIGLAFALSMLGVYRIFQVLCKVQLLQASLARRVWIQQPPMSSWYDAALLVGVALYTGLVVCLIMSSAVSIAAAVGAGMLVISAMMSPIMSLLKVMQSTVQMETDSTHLKMEPGGLTEKQTTAKQPEGSIRVEGWAFSSWSDLVQAGREGRDLSARQPWSQAEEPGRSQKELSFLRDLTWQRAAVKRLAGSYAGFLVLPSFVAAMALAIGATGVHMSMYACSVGELDGLQLAGMSQVLAHMPSQDRYTLALDASFKQVVLQANGTDYLAREIRIHPGQEVGSSSASALVELHNMAIPRIAEVEVFGLRPSLPGSIYSVRFAPKQMLPQKLLITDKKGAILHCFAFSALPGSQLSIPIDVSKLRVAFLFADYTVGIPLEHGQGAGNGFEWTWTEFAPATNSSCKSRCLGSPHCLYAYRGHVGCFFAHHDYELHEQRCEMPEKDQLQSHGPFAASLRGCTSSQEGSACGPQVSVQQHSAHFGLVEPAWRGEVMANLEFSLVMQGSWQDLPIVRQDIALRRGRPQVTDVLVSLTAITRKNDRIEILAFGRVGETGDITLQISEYNVTNLSSLELVIVPIVPDRNFQVRFLQQEAGTVNAAPELLPHFRQCQESEILLQRYQACQKDGGTGDWNATFLRRTLSPVFGDAEITFVVELKSETMSPESRDRHWGSMENHKVKAEFSDVDSPLAWAAKHLGCDLFSNKLRHQLDTDVFTSTDATCIALQACRKSQKQCPALVSRVGFVVSPNVLKVMACLQKWCDASLPVRAWDYNAGILTPPIFAHSDVNLKHYSLTEWFAEAVRLEAQHLPGLEQIRKIAQQVFNTTDPPDVEWLQLALSTGSLELVREVVRSLEPRFGESTRSVMNHKLLARAAWEATSQHEDDPSWCVTWLTGLGEFGRNLSYSEAEWIETLARVGIEDRYTTNAQVMGDFLSNFAPALSAVSALRLHLHSTAALGDAAQVVAHMPGLERLYLFSSNRRFARHFQWHVGFNQAFIHLKVLSLHGWVLGAAELKAMAGVLTQELDFVEISGPSDTDTHEKDRVRLDMPGAGATEPPFRAEHFRLLMPVCVHRLQMAGVLETASDARTVAADIRNTSMPCLQMFCSECRAV</sequence>
<dbReference type="InterPro" id="IPR004263">
    <property type="entry name" value="Exostosin"/>
</dbReference>
<dbReference type="PANTHER" id="PTHR11062:SF281">
    <property type="entry name" value="EXOSTOSIN-LIKE 2"/>
    <property type="match status" value="1"/>
</dbReference>
<evidence type="ECO:0000256" key="3">
    <source>
        <dbReference type="SAM" id="Phobius"/>
    </source>
</evidence>
<keyword evidence="3" id="KW-0812">Transmembrane</keyword>
<keyword evidence="3" id="KW-1133">Transmembrane helix</keyword>
<feature type="transmembrane region" description="Helical" evidence="3">
    <location>
        <begin position="1026"/>
        <end position="1051"/>
    </location>
</feature>
<feature type="transmembrane region" description="Helical" evidence="3">
    <location>
        <begin position="1072"/>
        <end position="1094"/>
    </location>
</feature>
<evidence type="ECO:0000313" key="5">
    <source>
        <dbReference type="EMBL" id="OLP89221.1"/>
    </source>
</evidence>
<feature type="transmembrane region" description="Helical" evidence="3">
    <location>
        <begin position="1220"/>
        <end position="1242"/>
    </location>
</feature>
<feature type="transmembrane region" description="Helical" evidence="3">
    <location>
        <begin position="940"/>
        <end position="963"/>
    </location>
</feature>
<dbReference type="GO" id="GO:0016757">
    <property type="term" value="F:glycosyltransferase activity"/>
    <property type="evidence" value="ECO:0007669"/>
    <property type="project" value="InterPro"/>
</dbReference>
<organism evidence="5 6">
    <name type="scientific">Symbiodinium microadriaticum</name>
    <name type="common">Dinoflagellate</name>
    <name type="synonym">Zooxanthella microadriatica</name>
    <dbReference type="NCBI Taxonomy" id="2951"/>
    <lineage>
        <taxon>Eukaryota</taxon>
        <taxon>Sar</taxon>
        <taxon>Alveolata</taxon>
        <taxon>Dinophyceae</taxon>
        <taxon>Suessiales</taxon>
        <taxon>Symbiodiniaceae</taxon>
        <taxon>Symbiodinium</taxon>
    </lineage>
</organism>
<evidence type="ECO:0000313" key="6">
    <source>
        <dbReference type="Proteomes" id="UP000186817"/>
    </source>
</evidence>
<evidence type="ECO:0000259" key="4">
    <source>
        <dbReference type="Pfam" id="PF03016"/>
    </source>
</evidence>
<comment type="similarity">
    <text evidence="1">Belongs to the glycosyltransferase 47 family.</text>
</comment>
<keyword evidence="3" id="KW-0472">Membrane</keyword>
<dbReference type="PANTHER" id="PTHR11062">
    <property type="entry name" value="EXOSTOSIN HEPARAN SULFATE GLYCOSYLTRANSFERASE -RELATED"/>
    <property type="match status" value="1"/>
</dbReference>
<feature type="transmembrane region" description="Helical" evidence="3">
    <location>
        <begin position="173"/>
        <end position="192"/>
    </location>
</feature>
<keyword evidence="5" id="KW-0808">Transferase</keyword>
<feature type="transmembrane region" description="Helical" evidence="3">
    <location>
        <begin position="995"/>
        <end position="1014"/>
    </location>
</feature>
<dbReference type="OrthoDB" id="449003at2759"/>
<feature type="domain" description="Exostosin GT47" evidence="4">
    <location>
        <begin position="425"/>
        <end position="735"/>
    </location>
</feature>
<accession>A0A1Q9D214</accession>
<evidence type="ECO:0000256" key="2">
    <source>
        <dbReference type="SAM" id="MobiDB-lite"/>
    </source>
</evidence>
<proteinExistence type="inferred from homology"/>
<dbReference type="EMBL" id="LSRX01000772">
    <property type="protein sequence ID" value="OLP89221.1"/>
    <property type="molecule type" value="Genomic_DNA"/>
</dbReference>
<feature type="compositionally biased region" description="Basic and acidic residues" evidence="2">
    <location>
        <begin position="232"/>
        <end position="293"/>
    </location>
</feature>
<feature type="region of interest" description="Disordered" evidence="2">
    <location>
        <begin position="222"/>
        <end position="293"/>
    </location>
</feature>
<keyword evidence="6" id="KW-1185">Reference proteome</keyword>
<name>A0A1Q9D214_SYMMI</name>
<feature type="transmembrane region" description="Helical" evidence="3">
    <location>
        <begin position="1100"/>
        <end position="1121"/>
    </location>
</feature>
<dbReference type="Proteomes" id="UP000186817">
    <property type="component" value="Unassembled WGS sequence"/>
</dbReference>
<dbReference type="Pfam" id="PF03016">
    <property type="entry name" value="Exostosin_GT47"/>
    <property type="match status" value="1"/>
</dbReference>
<comment type="caution">
    <text evidence="5">The sequence shown here is derived from an EMBL/GenBank/DDBJ whole genome shotgun (WGS) entry which is preliminary data.</text>
</comment>
<protein>
    <submittedName>
        <fullName evidence="5">Putative glucuronosyltransferase</fullName>
    </submittedName>
</protein>
<evidence type="ECO:0000256" key="1">
    <source>
        <dbReference type="ARBA" id="ARBA00010271"/>
    </source>
</evidence>
<reference evidence="5 6" key="1">
    <citation type="submission" date="2016-02" db="EMBL/GenBank/DDBJ databases">
        <title>Genome analysis of coral dinoflagellate symbionts highlights evolutionary adaptations to a symbiotic lifestyle.</title>
        <authorList>
            <person name="Aranda M."/>
            <person name="Li Y."/>
            <person name="Liew Y.J."/>
            <person name="Baumgarten S."/>
            <person name="Simakov O."/>
            <person name="Wilson M."/>
            <person name="Piel J."/>
            <person name="Ashoor H."/>
            <person name="Bougouffa S."/>
            <person name="Bajic V.B."/>
            <person name="Ryu T."/>
            <person name="Ravasi T."/>
            <person name="Bayer T."/>
            <person name="Micklem G."/>
            <person name="Kim H."/>
            <person name="Bhak J."/>
            <person name="Lajeunesse T.C."/>
            <person name="Voolstra C.R."/>
        </authorList>
    </citation>
    <scope>NUCLEOTIDE SEQUENCE [LARGE SCALE GENOMIC DNA]</scope>
    <source>
        <strain evidence="5 6">CCMP2467</strain>
    </source>
</reference>
<gene>
    <name evidence="5" type="ORF">AK812_SmicGene29342</name>
</gene>
<dbReference type="InterPro" id="IPR040911">
    <property type="entry name" value="Exostosin_GT47"/>
</dbReference>